<keyword evidence="1" id="KW-0472">Membrane</keyword>
<evidence type="ECO:0000313" key="3">
    <source>
        <dbReference type="Proteomes" id="UP001054945"/>
    </source>
</evidence>
<evidence type="ECO:0000313" key="2">
    <source>
        <dbReference type="EMBL" id="GIZ01144.1"/>
    </source>
</evidence>
<accession>A0AAV4Y2N6</accession>
<organism evidence="2 3">
    <name type="scientific">Caerostris extrusa</name>
    <name type="common">Bark spider</name>
    <name type="synonym">Caerostris bankana</name>
    <dbReference type="NCBI Taxonomy" id="172846"/>
    <lineage>
        <taxon>Eukaryota</taxon>
        <taxon>Metazoa</taxon>
        <taxon>Ecdysozoa</taxon>
        <taxon>Arthropoda</taxon>
        <taxon>Chelicerata</taxon>
        <taxon>Arachnida</taxon>
        <taxon>Araneae</taxon>
        <taxon>Araneomorphae</taxon>
        <taxon>Entelegynae</taxon>
        <taxon>Araneoidea</taxon>
        <taxon>Araneidae</taxon>
        <taxon>Caerostris</taxon>
    </lineage>
</organism>
<dbReference type="EMBL" id="BPLR01018635">
    <property type="protein sequence ID" value="GIZ01144.1"/>
    <property type="molecule type" value="Genomic_DNA"/>
</dbReference>
<proteinExistence type="predicted"/>
<dbReference type="AlphaFoldDB" id="A0AAV4Y2N6"/>
<protein>
    <submittedName>
        <fullName evidence="2">Uncharacterized protein</fullName>
    </submittedName>
</protein>
<keyword evidence="1" id="KW-0812">Transmembrane</keyword>
<evidence type="ECO:0000256" key="1">
    <source>
        <dbReference type="SAM" id="Phobius"/>
    </source>
</evidence>
<gene>
    <name evidence="2" type="ORF">CEXT_87461</name>
</gene>
<feature type="transmembrane region" description="Helical" evidence="1">
    <location>
        <begin position="70"/>
        <end position="88"/>
    </location>
</feature>
<comment type="caution">
    <text evidence="2">The sequence shown here is derived from an EMBL/GenBank/DDBJ whole genome shotgun (WGS) entry which is preliminary data.</text>
</comment>
<reference evidence="2 3" key="1">
    <citation type="submission" date="2021-06" db="EMBL/GenBank/DDBJ databases">
        <title>Caerostris extrusa draft genome.</title>
        <authorList>
            <person name="Kono N."/>
            <person name="Arakawa K."/>
        </authorList>
    </citation>
    <scope>NUCLEOTIDE SEQUENCE [LARGE SCALE GENOMIC DNA]</scope>
</reference>
<dbReference type="Proteomes" id="UP001054945">
    <property type="component" value="Unassembled WGS sequence"/>
</dbReference>
<sequence>MYRNLTLTPFCRALSKASLCKPVQGKTLTCLKECKRMDLLAICVPIPPALPNDHKETEGNGNSMQAASKLKLPACPILSFYFFLFFILTPM</sequence>
<keyword evidence="3" id="KW-1185">Reference proteome</keyword>
<name>A0AAV4Y2N6_CAEEX</name>
<keyword evidence="1" id="KW-1133">Transmembrane helix</keyword>